<dbReference type="Proteomes" id="UP001549146">
    <property type="component" value="Unassembled WGS sequence"/>
</dbReference>
<dbReference type="SMART" id="SM00871">
    <property type="entry name" value="AraC_E_bind"/>
    <property type="match status" value="1"/>
</dbReference>
<dbReference type="InterPro" id="IPR010499">
    <property type="entry name" value="AraC_E-bd"/>
</dbReference>
<dbReference type="SUPFAM" id="SSF55961">
    <property type="entry name" value="Bet v1-like"/>
    <property type="match status" value="1"/>
</dbReference>
<feature type="domain" description="AraC effector-binding" evidence="1">
    <location>
        <begin position="186"/>
        <end position="343"/>
    </location>
</feature>
<reference evidence="2 3" key="1">
    <citation type="submission" date="2024-06" db="EMBL/GenBank/DDBJ databases">
        <title>Genomic Encyclopedia of Type Strains, Phase IV (KMG-IV): sequencing the most valuable type-strain genomes for metagenomic binning, comparative biology and taxonomic classification.</title>
        <authorList>
            <person name="Goeker M."/>
        </authorList>
    </citation>
    <scope>NUCLEOTIDE SEQUENCE [LARGE SCALE GENOMIC DNA]</scope>
    <source>
        <strain evidence="2 3">DSM 29388</strain>
    </source>
</reference>
<evidence type="ECO:0000313" key="3">
    <source>
        <dbReference type="Proteomes" id="UP001549146"/>
    </source>
</evidence>
<organism evidence="2 3">
    <name type="scientific">Moheibacter stercoris</name>
    <dbReference type="NCBI Taxonomy" id="1628251"/>
    <lineage>
        <taxon>Bacteria</taxon>
        <taxon>Pseudomonadati</taxon>
        <taxon>Bacteroidota</taxon>
        <taxon>Flavobacteriia</taxon>
        <taxon>Flavobacteriales</taxon>
        <taxon>Weeksellaceae</taxon>
        <taxon>Moheibacter</taxon>
    </lineage>
</organism>
<gene>
    <name evidence="2" type="ORF">ABID46_001952</name>
</gene>
<keyword evidence="3" id="KW-1185">Reference proteome</keyword>
<evidence type="ECO:0000259" key="1">
    <source>
        <dbReference type="SMART" id="SM00871"/>
    </source>
</evidence>
<sequence>MKRIAQLLILLIIALLVIPLFLPNKIQATSEKEINMPIGVVFDEFNNLYKFSKWETITEADSLDQKEFYAPYQGQGAGYKWSRDTIILGEFTIIKSDDDKLIEYEVDGFKLGKKSFMKTDFTSVSDSKTKVNWSIESEEIGYFSRYFSYFTTKNLNEKLSSSLDNLAKTIEGQILTNEQAGDLDPNEIRIEKFEGQKLITVVNETSLEQEEIKTATEESFGLLYSYLTDHLKVKQSDLSNPISYYDFYDLGTKKAKFRCGYGIKESVQLGEGMELYSIPANETLVALHKGSYKEISSLIEKMKSYAKTNQLNLSNSFWLEYLNDPEIVKNEAEYLTKIYIPIKK</sequence>
<protein>
    <submittedName>
        <fullName evidence="2">Effector-binding domain-containing protein</fullName>
    </submittedName>
</protein>
<dbReference type="SUPFAM" id="SSF55136">
    <property type="entry name" value="Probable bacterial effector-binding domain"/>
    <property type="match status" value="1"/>
</dbReference>
<comment type="caution">
    <text evidence="2">The sequence shown here is derived from an EMBL/GenBank/DDBJ whole genome shotgun (WGS) entry which is preliminary data.</text>
</comment>
<proteinExistence type="predicted"/>
<evidence type="ECO:0000313" key="2">
    <source>
        <dbReference type="EMBL" id="MET3732363.1"/>
    </source>
</evidence>
<dbReference type="InterPro" id="IPR029442">
    <property type="entry name" value="GyrI-like"/>
</dbReference>
<accession>A0ABV2LXW9</accession>
<dbReference type="EMBL" id="JBEPMO010000011">
    <property type="protein sequence ID" value="MET3732363.1"/>
    <property type="molecule type" value="Genomic_DNA"/>
</dbReference>
<name>A0ABV2LXW9_9FLAO</name>
<dbReference type="InterPro" id="IPR011256">
    <property type="entry name" value="Reg_factor_effector_dom_sf"/>
</dbReference>
<dbReference type="Pfam" id="PF06445">
    <property type="entry name" value="GyrI-like"/>
    <property type="match status" value="1"/>
</dbReference>
<dbReference type="Gene3D" id="3.20.80.10">
    <property type="entry name" value="Regulatory factor, effector binding domain"/>
    <property type="match status" value="1"/>
</dbReference>
<dbReference type="RefSeq" id="WP_354509514.1">
    <property type="nucleotide sequence ID" value="NZ_JBEPMO010000011.1"/>
</dbReference>